<dbReference type="EMBL" id="LT594323">
    <property type="protein sequence ID" value="SBT52345.1"/>
    <property type="molecule type" value="Genomic_DNA"/>
</dbReference>
<dbReference type="RefSeq" id="WP_091673530.1">
    <property type="nucleotide sequence ID" value="NZ_LT594323.1"/>
</dbReference>
<protein>
    <submittedName>
        <fullName evidence="3">Hemerythrin HHE cation binding domain-containing protein</fullName>
    </submittedName>
</protein>
<dbReference type="AlphaFoldDB" id="A0A1A9A852"/>
<evidence type="ECO:0000256" key="1">
    <source>
        <dbReference type="SAM" id="MobiDB-lite"/>
    </source>
</evidence>
<feature type="compositionally biased region" description="Basic and acidic residues" evidence="1">
    <location>
        <begin position="153"/>
        <end position="165"/>
    </location>
</feature>
<dbReference type="OrthoDB" id="5523420at2"/>
<dbReference type="PANTHER" id="PTHR35585:SF1">
    <property type="entry name" value="HHE DOMAIN PROTEIN (AFU_ORTHOLOGUE AFUA_4G00730)"/>
    <property type="match status" value="1"/>
</dbReference>
<feature type="region of interest" description="Disordered" evidence="1">
    <location>
        <begin position="146"/>
        <end position="165"/>
    </location>
</feature>
<dbReference type="Gene3D" id="1.20.120.520">
    <property type="entry name" value="nmb1532 protein domain like"/>
    <property type="match status" value="1"/>
</dbReference>
<dbReference type="PATRIC" id="fig|261654.4.peg.5665"/>
<dbReference type="STRING" id="261654.GA0070611_5592"/>
<organism evidence="3 4">
    <name type="scientific">Micromonospora auratinigra</name>
    <dbReference type="NCBI Taxonomy" id="261654"/>
    <lineage>
        <taxon>Bacteria</taxon>
        <taxon>Bacillati</taxon>
        <taxon>Actinomycetota</taxon>
        <taxon>Actinomycetes</taxon>
        <taxon>Micromonosporales</taxon>
        <taxon>Micromonosporaceae</taxon>
        <taxon>Micromonospora</taxon>
    </lineage>
</organism>
<evidence type="ECO:0000259" key="2">
    <source>
        <dbReference type="Pfam" id="PF01814"/>
    </source>
</evidence>
<evidence type="ECO:0000313" key="4">
    <source>
        <dbReference type="Proteomes" id="UP000199385"/>
    </source>
</evidence>
<reference evidence="4" key="1">
    <citation type="submission" date="2016-06" db="EMBL/GenBank/DDBJ databases">
        <authorList>
            <person name="Varghese N."/>
            <person name="Submissions Spin"/>
        </authorList>
    </citation>
    <scope>NUCLEOTIDE SEQUENCE [LARGE SCALE GENOMIC DNA]</scope>
    <source>
        <strain evidence="4">DSM 44815</strain>
    </source>
</reference>
<dbReference type="Pfam" id="PF01814">
    <property type="entry name" value="Hemerythrin"/>
    <property type="match status" value="1"/>
</dbReference>
<proteinExistence type="predicted"/>
<dbReference type="Proteomes" id="UP000199385">
    <property type="component" value="Chromosome I"/>
</dbReference>
<dbReference type="InterPro" id="IPR012312">
    <property type="entry name" value="Hemerythrin-like"/>
</dbReference>
<sequence>MDDITALILDDHAAFRRGFARLDDARDPAELLAIWEALALHLDVHAEAEEAILYPHLVKHGDDGEDETEDAIGDHNKIRDAIAESKLHEVGSEAWWAAVWRARRENSEHLAEEEDEALPDFRRHAGVELRAELGARWLRFYGEHKNGRNLSFSDKDPSSYVADHR</sequence>
<keyword evidence="4" id="KW-1185">Reference proteome</keyword>
<evidence type="ECO:0000313" key="3">
    <source>
        <dbReference type="EMBL" id="SBT52345.1"/>
    </source>
</evidence>
<dbReference type="PANTHER" id="PTHR35585">
    <property type="entry name" value="HHE DOMAIN PROTEIN (AFU_ORTHOLOGUE AFUA_4G00730)"/>
    <property type="match status" value="1"/>
</dbReference>
<name>A0A1A9A852_9ACTN</name>
<gene>
    <name evidence="3" type="ORF">GA0070611_5592</name>
</gene>
<feature type="domain" description="Hemerythrin-like" evidence="2">
    <location>
        <begin position="4"/>
        <end position="119"/>
    </location>
</feature>
<accession>A0A1A9A852</accession>